<keyword evidence="3" id="KW-1185">Reference proteome</keyword>
<proteinExistence type="predicted"/>
<dbReference type="AlphaFoldDB" id="B8C5K2"/>
<evidence type="ECO:0000256" key="1">
    <source>
        <dbReference type="SAM" id="MobiDB-lite"/>
    </source>
</evidence>
<dbReference type="EMBL" id="CM000643">
    <property type="protein sequence ID" value="EED91522.1"/>
    <property type="molecule type" value="Genomic_DNA"/>
</dbReference>
<dbReference type="Proteomes" id="UP000001449">
    <property type="component" value="Chromosome 6"/>
</dbReference>
<dbReference type="eggNOG" id="ENOG502R9F1">
    <property type="taxonomic scope" value="Eukaryota"/>
</dbReference>
<feature type="non-terminal residue" evidence="2">
    <location>
        <position position="241"/>
    </location>
</feature>
<dbReference type="OMA" id="IDERAYG"/>
<evidence type="ECO:0000313" key="2">
    <source>
        <dbReference type="EMBL" id="EED91522.1"/>
    </source>
</evidence>
<feature type="region of interest" description="Disordered" evidence="1">
    <location>
        <begin position="105"/>
        <end position="143"/>
    </location>
</feature>
<evidence type="ECO:0000313" key="3">
    <source>
        <dbReference type="Proteomes" id="UP000001449"/>
    </source>
</evidence>
<organism evidence="2 3">
    <name type="scientific">Thalassiosira pseudonana</name>
    <name type="common">Marine diatom</name>
    <name type="synonym">Cyclotella nana</name>
    <dbReference type="NCBI Taxonomy" id="35128"/>
    <lineage>
        <taxon>Eukaryota</taxon>
        <taxon>Sar</taxon>
        <taxon>Stramenopiles</taxon>
        <taxon>Ochrophyta</taxon>
        <taxon>Bacillariophyta</taxon>
        <taxon>Coscinodiscophyceae</taxon>
        <taxon>Thalassiosirophycidae</taxon>
        <taxon>Thalassiosirales</taxon>
        <taxon>Thalassiosiraceae</taxon>
        <taxon>Thalassiosira</taxon>
    </lineage>
</organism>
<feature type="compositionally biased region" description="Acidic residues" evidence="1">
    <location>
        <begin position="201"/>
        <end position="213"/>
    </location>
</feature>
<reference evidence="2 3" key="1">
    <citation type="journal article" date="2004" name="Science">
        <title>The genome of the diatom Thalassiosira pseudonana: ecology, evolution, and metabolism.</title>
        <authorList>
            <person name="Armbrust E.V."/>
            <person name="Berges J.A."/>
            <person name="Bowler C."/>
            <person name="Green B.R."/>
            <person name="Martinez D."/>
            <person name="Putnam N.H."/>
            <person name="Zhou S."/>
            <person name="Allen A.E."/>
            <person name="Apt K.E."/>
            <person name="Bechner M."/>
            <person name="Brzezinski M.A."/>
            <person name="Chaal B.K."/>
            <person name="Chiovitti A."/>
            <person name="Davis A.K."/>
            <person name="Demarest M.S."/>
            <person name="Detter J.C."/>
            <person name="Glavina T."/>
            <person name="Goodstein D."/>
            <person name="Hadi M.Z."/>
            <person name="Hellsten U."/>
            <person name="Hildebrand M."/>
            <person name="Jenkins B.D."/>
            <person name="Jurka J."/>
            <person name="Kapitonov V.V."/>
            <person name="Kroger N."/>
            <person name="Lau W.W."/>
            <person name="Lane T.W."/>
            <person name="Larimer F.W."/>
            <person name="Lippmeier J.C."/>
            <person name="Lucas S."/>
            <person name="Medina M."/>
            <person name="Montsant A."/>
            <person name="Obornik M."/>
            <person name="Parker M.S."/>
            <person name="Palenik B."/>
            <person name="Pazour G.J."/>
            <person name="Richardson P.M."/>
            <person name="Rynearson T.A."/>
            <person name="Saito M.A."/>
            <person name="Schwartz D.C."/>
            <person name="Thamatrakoln K."/>
            <person name="Valentin K."/>
            <person name="Vardi A."/>
            <person name="Wilkerson F.P."/>
            <person name="Rokhsar D.S."/>
        </authorList>
    </citation>
    <scope>NUCLEOTIDE SEQUENCE [LARGE SCALE GENOMIC DNA]</scope>
    <source>
        <strain evidence="2 3">CCMP1335</strain>
    </source>
</reference>
<accession>B8C5K2</accession>
<name>B8C5K2_THAPS</name>
<dbReference type="InParanoid" id="B8C5K2"/>
<feature type="region of interest" description="Disordered" evidence="1">
    <location>
        <begin position="197"/>
        <end position="217"/>
    </location>
</feature>
<sequence>MGEAAPTTSAPSKEWQAYAPTADRRLVLSSIDSQLNQVKSAWREKYHSATNNGSTDNGKEEFYMNCMDETASSLKNQLEQVTIPMDEAEVESKLEEYQHRHLLMRDYGSPSNNNHSNEDDSISLSSSSDEEMSNADNLDFDDDEIIDQQAYEKVKELRNEAREIAGRVISVREEALERALGVTSMGLTELLRVHGFKEDGGDGEQGEGGEEAAQDGSRLMDPMNAALRSLTLSLQNVDGGL</sequence>
<gene>
    <name evidence="2" type="ORF">THAPSDRAFT_6104</name>
</gene>
<reference evidence="2 3" key="2">
    <citation type="journal article" date="2008" name="Nature">
        <title>The Phaeodactylum genome reveals the evolutionary history of diatom genomes.</title>
        <authorList>
            <person name="Bowler C."/>
            <person name="Allen A.E."/>
            <person name="Badger J.H."/>
            <person name="Grimwood J."/>
            <person name="Jabbari K."/>
            <person name="Kuo A."/>
            <person name="Maheswari U."/>
            <person name="Martens C."/>
            <person name="Maumus F."/>
            <person name="Otillar R.P."/>
            <person name="Rayko E."/>
            <person name="Salamov A."/>
            <person name="Vandepoele K."/>
            <person name="Beszteri B."/>
            <person name="Gruber A."/>
            <person name="Heijde M."/>
            <person name="Katinka M."/>
            <person name="Mock T."/>
            <person name="Valentin K."/>
            <person name="Verret F."/>
            <person name="Berges J.A."/>
            <person name="Brownlee C."/>
            <person name="Cadoret J.P."/>
            <person name="Chiovitti A."/>
            <person name="Choi C.J."/>
            <person name="Coesel S."/>
            <person name="De Martino A."/>
            <person name="Detter J.C."/>
            <person name="Durkin C."/>
            <person name="Falciatore A."/>
            <person name="Fournet J."/>
            <person name="Haruta M."/>
            <person name="Huysman M.J."/>
            <person name="Jenkins B.D."/>
            <person name="Jiroutova K."/>
            <person name="Jorgensen R.E."/>
            <person name="Joubert Y."/>
            <person name="Kaplan A."/>
            <person name="Kroger N."/>
            <person name="Kroth P.G."/>
            <person name="La Roche J."/>
            <person name="Lindquist E."/>
            <person name="Lommer M."/>
            <person name="Martin-Jezequel V."/>
            <person name="Lopez P.J."/>
            <person name="Lucas S."/>
            <person name="Mangogna M."/>
            <person name="McGinnis K."/>
            <person name="Medlin L.K."/>
            <person name="Montsant A."/>
            <person name="Oudot-Le Secq M.P."/>
            <person name="Napoli C."/>
            <person name="Obornik M."/>
            <person name="Parker M.S."/>
            <person name="Petit J.L."/>
            <person name="Porcel B.M."/>
            <person name="Poulsen N."/>
            <person name="Robison M."/>
            <person name="Rychlewski L."/>
            <person name="Rynearson T.A."/>
            <person name="Schmutz J."/>
            <person name="Shapiro H."/>
            <person name="Siaut M."/>
            <person name="Stanley M."/>
            <person name="Sussman M.R."/>
            <person name="Taylor A.R."/>
            <person name="Vardi A."/>
            <person name="von Dassow P."/>
            <person name="Vyverman W."/>
            <person name="Willis A."/>
            <person name="Wyrwicz L.S."/>
            <person name="Rokhsar D.S."/>
            <person name="Weissenbach J."/>
            <person name="Armbrust E.V."/>
            <person name="Green B.R."/>
            <person name="Van de Peer Y."/>
            <person name="Grigoriev I.V."/>
        </authorList>
    </citation>
    <scope>NUCLEOTIDE SEQUENCE [LARGE SCALE GENOMIC DNA]</scope>
    <source>
        <strain evidence="2 3">CCMP1335</strain>
    </source>
</reference>
<dbReference type="GeneID" id="7443589"/>
<feature type="compositionally biased region" description="Acidic residues" evidence="1">
    <location>
        <begin position="128"/>
        <end position="143"/>
    </location>
</feature>
<dbReference type="KEGG" id="tps:THAPSDRAFT_6104"/>
<dbReference type="RefSeq" id="XP_002291415.1">
    <property type="nucleotide sequence ID" value="XM_002291379.1"/>
</dbReference>
<dbReference type="PaxDb" id="35128-Thaps6104"/>
<protein>
    <submittedName>
        <fullName evidence="2">Uncharacterized protein</fullName>
    </submittedName>
</protein>
<dbReference type="HOGENOM" id="CLU_1154300_0_0_1"/>